<gene>
    <name evidence="1" type="ORF">CCHLO57077_00002711</name>
</gene>
<dbReference type="Proteomes" id="UP001160390">
    <property type="component" value="Unassembled WGS sequence"/>
</dbReference>
<comment type="caution">
    <text evidence="1">The sequence shown here is derived from an EMBL/GenBank/DDBJ whole genome shotgun (WGS) entry which is preliminary data.</text>
</comment>
<evidence type="ECO:0000313" key="2">
    <source>
        <dbReference type="Proteomes" id="UP001160390"/>
    </source>
</evidence>
<proteinExistence type="predicted"/>
<name>A0AA35V9I4_9HYPO</name>
<accession>A0AA35V9I4</accession>
<sequence length="82" mass="8640">MTRVGGGLQLVNATRQESSVGNRLDTSYNFDHKFDEVEGSPSIRDQAKATGNSMRLRHGAFSNTLLMKGSGGNGVVSGEPAA</sequence>
<evidence type="ECO:0000313" key="1">
    <source>
        <dbReference type="EMBL" id="CAI6098725.1"/>
    </source>
</evidence>
<protein>
    <submittedName>
        <fullName evidence="1">Uncharacterized protein</fullName>
    </submittedName>
</protein>
<dbReference type="AlphaFoldDB" id="A0AA35V9I4"/>
<organism evidence="1 2">
    <name type="scientific">Clonostachys chloroleuca</name>
    <dbReference type="NCBI Taxonomy" id="1926264"/>
    <lineage>
        <taxon>Eukaryota</taxon>
        <taxon>Fungi</taxon>
        <taxon>Dikarya</taxon>
        <taxon>Ascomycota</taxon>
        <taxon>Pezizomycotina</taxon>
        <taxon>Sordariomycetes</taxon>
        <taxon>Hypocreomycetidae</taxon>
        <taxon>Hypocreales</taxon>
        <taxon>Bionectriaceae</taxon>
        <taxon>Clonostachys</taxon>
    </lineage>
</organism>
<dbReference type="EMBL" id="CABFNP030001299">
    <property type="protein sequence ID" value="CAI6098725.1"/>
    <property type="molecule type" value="Genomic_DNA"/>
</dbReference>
<reference evidence="1" key="1">
    <citation type="submission" date="2023-01" db="EMBL/GenBank/DDBJ databases">
        <authorList>
            <person name="Piombo E."/>
        </authorList>
    </citation>
    <scope>NUCLEOTIDE SEQUENCE</scope>
</reference>
<keyword evidence="2" id="KW-1185">Reference proteome</keyword>